<protein>
    <submittedName>
        <fullName evidence="1">Uncharacterized protein</fullName>
    </submittedName>
</protein>
<accession>A0ACC1QVU3</accession>
<dbReference type="Proteomes" id="UP001148737">
    <property type="component" value="Unassembled WGS sequence"/>
</dbReference>
<reference evidence="1" key="1">
    <citation type="submission" date="2022-07" db="EMBL/GenBank/DDBJ databases">
        <title>Genome Sequence of Lecanicillium saksenae.</title>
        <authorList>
            <person name="Buettner E."/>
        </authorList>
    </citation>
    <scope>NUCLEOTIDE SEQUENCE</scope>
    <source>
        <strain evidence="1">VT-O1</strain>
    </source>
</reference>
<comment type="caution">
    <text evidence="1">The sequence shown here is derived from an EMBL/GenBank/DDBJ whole genome shotgun (WGS) entry which is preliminary data.</text>
</comment>
<evidence type="ECO:0000313" key="1">
    <source>
        <dbReference type="EMBL" id="KAJ3494075.1"/>
    </source>
</evidence>
<dbReference type="EMBL" id="JANAKD010000417">
    <property type="protein sequence ID" value="KAJ3494075.1"/>
    <property type="molecule type" value="Genomic_DNA"/>
</dbReference>
<name>A0ACC1QVU3_9HYPO</name>
<evidence type="ECO:0000313" key="2">
    <source>
        <dbReference type="Proteomes" id="UP001148737"/>
    </source>
</evidence>
<proteinExistence type="predicted"/>
<organism evidence="1 2">
    <name type="scientific">Lecanicillium saksenae</name>
    <dbReference type="NCBI Taxonomy" id="468837"/>
    <lineage>
        <taxon>Eukaryota</taxon>
        <taxon>Fungi</taxon>
        <taxon>Dikarya</taxon>
        <taxon>Ascomycota</taxon>
        <taxon>Pezizomycotina</taxon>
        <taxon>Sordariomycetes</taxon>
        <taxon>Hypocreomycetidae</taxon>
        <taxon>Hypocreales</taxon>
        <taxon>Cordycipitaceae</taxon>
        <taxon>Lecanicillium</taxon>
    </lineage>
</organism>
<keyword evidence="2" id="KW-1185">Reference proteome</keyword>
<gene>
    <name evidence="1" type="ORF">NLG97_g4309</name>
</gene>
<sequence>MPTDSQRIEEERRAKFCGTASIRLDAIRYNTSSEKQIGAQDSTSVASLRILFREELEACQAGGKYRAKVLIRQQDLEEALNRSQISITSLIASSFPHPKLELPSTITLECLQGHDSLIAAEEVLEGSQKRWDVDLFLDDSSVELKKKLVEDFEYKKEPSDGEFYRKIREYQGVQGEANTFFEKLWRARLAVSPQRKNFEELDNHKGYTKAFNTLLQVPALFDGMRLSVVNSMISMRCEKQNISYLEHTYQWWYELCQGDLNLMRKIDKDTVKRLQGKAPGAFKIDRDELLSMFRSGKLFTEIPEEYRETLWSRVCAHSTQCLIPSLFTFFEDRKFLENVACGLRNILGVESKDSISRRLRDMFTDIGQAQDRCIVQVSNIRFGSTAGNSDDRLRLGMQQLWLAAFREYENLPAKLQRKNLLAKARPKVDVAALHGLASLALRLGFESDEIHEILSHSADWAIAREALLAARQSSSFEYDNLDQLASQIAGIFAKARPIDSESRRTQTYTNRSKSPARYGLPDAADHAHDKSQLFLPNIGSDIDDSRNRISSLFVRMSVYRAYFGDSTLSSTARQEILSSSVRTQENDGGSHNSLEVESGLDREIQMMEEAITLQQLKLDTATEMEKLTELKQQVLHEQAVLASIQRSKAERNSSTLAFDDIVAEKYDEFMADEESTQLKSPAYDNSVISLQEQAEELVFASPAAPVQTAAAPMMQGRRGISHFNFRELEVPGEGLLEKAMNSSREASRSSPACIIFKTVIDSDGNLKESNRVQNNADAPSQVKKLAEEYMRQKCSLFDIHGRHLASPSKCLDLIMAAGTNIIVVKQASQLGIKVRDPLMEDSRHKRARLADSSD</sequence>